<dbReference type="InterPro" id="IPR048333">
    <property type="entry name" value="HA2_WH"/>
</dbReference>
<dbReference type="InterPro" id="IPR010225">
    <property type="entry name" value="HrpB"/>
</dbReference>
<dbReference type="InterPro" id="IPR049614">
    <property type="entry name" value="HrpB_DEXH"/>
</dbReference>
<evidence type="ECO:0000259" key="7">
    <source>
        <dbReference type="PROSITE" id="PS51194"/>
    </source>
</evidence>
<dbReference type="InterPro" id="IPR007502">
    <property type="entry name" value="Helicase-assoc_dom"/>
</dbReference>
<proteinExistence type="predicted"/>
<evidence type="ECO:0000256" key="3">
    <source>
        <dbReference type="ARBA" id="ARBA00022806"/>
    </source>
</evidence>
<evidence type="ECO:0000256" key="2">
    <source>
        <dbReference type="ARBA" id="ARBA00022801"/>
    </source>
</evidence>
<dbReference type="NCBIfam" id="TIGR01970">
    <property type="entry name" value="DEAH_box_HrpB"/>
    <property type="match status" value="1"/>
</dbReference>
<dbReference type="InterPro" id="IPR014001">
    <property type="entry name" value="Helicase_ATP-bd"/>
</dbReference>
<dbReference type="Pfam" id="PF04408">
    <property type="entry name" value="WHD_HA2"/>
    <property type="match status" value="1"/>
</dbReference>
<dbReference type="SMART" id="SM00490">
    <property type="entry name" value="HELICc"/>
    <property type="match status" value="1"/>
</dbReference>
<dbReference type="InterPro" id="IPR013689">
    <property type="entry name" value="RNA_helicase_ATP-dep_HrpB_C"/>
</dbReference>
<dbReference type="SMART" id="SM00487">
    <property type="entry name" value="DEXDc"/>
    <property type="match status" value="1"/>
</dbReference>
<feature type="domain" description="Helicase ATP-binding" evidence="6">
    <location>
        <begin position="18"/>
        <end position="185"/>
    </location>
</feature>
<keyword evidence="4" id="KW-0067">ATP-binding</keyword>
<dbReference type="AlphaFoldDB" id="A0A062UIC7"/>
<dbReference type="Pfam" id="PF08482">
    <property type="entry name" value="HrpB_C"/>
    <property type="match status" value="1"/>
</dbReference>
<comment type="caution">
    <text evidence="8">The sequence shown here is derived from an EMBL/GenBank/DDBJ whole genome shotgun (WGS) entry which is preliminary data.</text>
</comment>
<dbReference type="InterPro" id="IPR027417">
    <property type="entry name" value="P-loop_NTPase"/>
</dbReference>
<feature type="domain" description="Helicase C-terminal" evidence="7">
    <location>
        <begin position="211"/>
        <end position="375"/>
    </location>
</feature>
<evidence type="ECO:0008006" key="10">
    <source>
        <dbReference type="Google" id="ProtNLM"/>
    </source>
</evidence>
<evidence type="ECO:0000259" key="6">
    <source>
        <dbReference type="PROSITE" id="PS51192"/>
    </source>
</evidence>
<feature type="region of interest" description="Disordered" evidence="5">
    <location>
        <begin position="793"/>
        <end position="815"/>
    </location>
</feature>
<organism evidence="8 9">
    <name type="scientific">Hyphomonas beringensis</name>
    <dbReference type="NCBI Taxonomy" id="1280946"/>
    <lineage>
        <taxon>Bacteria</taxon>
        <taxon>Pseudomonadati</taxon>
        <taxon>Pseudomonadota</taxon>
        <taxon>Alphaproteobacteria</taxon>
        <taxon>Hyphomonadales</taxon>
        <taxon>Hyphomonadaceae</taxon>
        <taxon>Hyphomonas</taxon>
    </lineage>
</organism>
<keyword evidence="3" id="KW-0347">Helicase</keyword>
<gene>
    <name evidence="8" type="ORF">HY29_09755</name>
</gene>
<dbReference type="PATRIC" id="fig|1280946.3.peg.747"/>
<dbReference type="Gene3D" id="3.40.50.300">
    <property type="entry name" value="P-loop containing nucleotide triphosphate hydrolases"/>
    <property type="match status" value="2"/>
</dbReference>
<dbReference type="GO" id="GO:0004386">
    <property type="term" value="F:helicase activity"/>
    <property type="evidence" value="ECO:0007669"/>
    <property type="project" value="UniProtKB-KW"/>
</dbReference>
<keyword evidence="2" id="KW-0378">Hydrolase</keyword>
<dbReference type="EMBL" id="AWFF01000026">
    <property type="protein sequence ID" value="KCZ55880.1"/>
    <property type="molecule type" value="Genomic_DNA"/>
</dbReference>
<dbReference type="eggNOG" id="COG1643">
    <property type="taxonomic scope" value="Bacteria"/>
</dbReference>
<dbReference type="InterPro" id="IPR011545">
    <property type="entry name" value="DEAD/DEAH_box_helicase_dom"/>
</dbReference>
<name>A0A062UIC7_9PROT</name>
<dbReference type="PROSITE" id="PS51192">
    <property type="entry name" value="HELICASE_ATP_BIND_1"/>
    <property type="match status" value="1"/>
</dbReference>
<keyword evidence="9" id="KW-1185">Reference proteome</keyword>
<dbReference type="GO" id="GO:0005524">
    <property type="term" value="F:ATP binding"/>
    <property type="evidence" value="ECO:0007669"/>
    <property type="project" value="UniProtKB-KW"/>
</dbReference>
<accession>A0A062UIC7</accession>
<dbReference type="Pfam" id="PF00271">
    <property type="entry name" value="Helicase_C"/>
    <property type="match status" value="1"/>
</dbReference>
<dbReference type="Gene3D" id="1.20.120.1080">
    <property type="match status" value="1"/>
</dbReference>
<dbReference type="SUPFAM" id="SSF52540">
    <property type="entry name" value="P-loop containing nucleoside triphosphate hydrolases"/>
    <property type="match status" value="1"/>
</dbReference>
<evidence type="ECO:0000313" key="8">
    <source>
        <dbReference type="EMBL" id="KCZ55880.1"/>
    </source>
</evidence>
<dbReference type="PANTHER" id="PTHR43519">
    <property type="entry name" value="ATP-DEPENDENT RNA HELICASE HRPB"/>
    <property type="match status" value="1"/>
</dbReference>
<dbReference type="CDD" id="cd17990">
    <property type="entry name" value="DEXHc_HrpB"/>
    <property type="match status" value="1"/>
</dbReference>
<dbReference type="Pfam" id="PF00270">
    <property type="entry name" value="DEAD"/>
    <property type="match status" value="1"/>
</dbReference>
<dbReference type="PANTHER" id="PTHR43519:SF1">
    <property type="entry name" value="ATP-DEPENDENT RNA HELICASE HRPB"/>
    <property type="match status" value="1"/>
</dbReference>
<dbReference type="InterPro" id="IPR001650">
    <property type="entry name" value="Helicase_C-like"/>
</dbReference>
<dbReference type="Proteomes" id="UP000027037">
    <property type="component" value="Unassembled WGS sequence"/>
</dbReference>
<dbReference type="RefSeq" id="WP_034792580.1">
    <property type="nucleotide sequence ID" value="NZ_AWFF01000026.1"/>
</dbReference>
<evidence type="ECO:0000256" key="5">
    <source>
        <dbReference type="SAM" id="MobiDB-lite"/>
    </source>
</evidence>
<dbReference type="FunFam" id="3.40.50.300:FF:002125">
    <property type="entry name" value="ATP-dependent helicase HrpB"/>
    <property type="match status" value="1"/>
</dbReference>
<feature type="region of interest" description="Disordered" evidence="5">
    <location>
        <begin position="470"/>
        <end position="490"/>
    </location>
</feature>
<evidence type="ECO:0000256" key="1">
    <source>
        <dbReference type="ARBA" id="ARBA00022741"/>
    </source>
</evidence>
<keyword evidence="1" id="KW-0547">Nucleotide-binding</keyword>
<evidence type="ECO:0000313" key="9">
    <source>
        <dbReference type="Proteomes" id="UP000027037"/>
    </source>
</evidence>
<dbReference type="CDD" id="cd18791">
    <property type="entry name" value="SF2_C_RHA"/>
    <property type="match status" value="1"/>
</dbReference>
<dbReference type="SMART" id="SM00847">
    <property type="entry name" value="HA2"/>
    <property type="match status" value="1"/>
</dbReference>
<evidence type="ECO:0000256" key="4">
    <source>
        <dbReference type="ARBA" id="ARBA00022840"/>
    </source>
</evidence>
<dbReference type="GO" id="GO:0016787">
    <property type="term" value="F:hydrolase activity"/>
    <property type="evidence" value="ECO:0007669"/>
    <property type="project" value="UniProtKB-KW"/>
</dbReference>
<dbReference type="GO" id="GO:0003676">
    <property type="term" value="F:nucleic acid binding"/>
    <property type="evidence" value="ECO:0007669"/>
    <property type="project" value="InterPro"/>
</dbReference>
<sequence>MRTGLSSLPIDDVLAEIRSVMADHTRLVLAAPPGAGKTTRVPLALAGLLGEPPVIEGRIIMLEPRRIAARMAAQQMATSLGEKLGQTVGLTTRVDRKVSSETRVEVITDGLFTRRILSDPELSGVGAVIFDEFHERRLNSDLGLTLAMEAQGALREDLRILIMSATLDTESVSRVLACPVIESEGRQYPVETRYLGRSQDRERIEDRMPVAIRKALKEEDGSILAFLPGAREILRTADQLDGAPESVRVVPLFGALTPAEQDAAVSPAPEGTRKVVLATDIAESALTIEGVRIVIDSGLSRVAEDAAGGLGTRLSTVKASRASVDQRRGRAGRLSPGVCYRLWDEAATRGLMPAPVPEILKSDLSGLVLTLAEWGERDAGRLIWMDQPPAGRLKSAQDLLVTLGALDAQGSLTPLGTEMACLPLPPRLGALVASAPSPAERALAAEIAALAGERGMGGSSPDLRDRLAGFRKDGSPRARSLKAQAKSWGNGADPGGDMAKLLARAWPDQIARKRPGSAGSYLMASGRAAMLPETDALAKQDWLVIADLGGAAKEARISLAMPIDEAVALEIGGVVSEDRASFDPRTGKFTARRVKALGAIVLSEAPLPKPKPAICAAAMLDAIREEGFPAIGADDVVQETLARIGMLETAGCIEAGGMSLEGLVESAKDWLLPLLKRQGASVPPPHAVREALVTSLDWQVQEALRRDAPLNLELPSGQTARVDYLDDRAPLVSARAQAFYGLSEHLKLAAGRVPVTVEMLSPGMKPVATTQDLGQFWGAGYLDMAKDMRGRYPKHDWPADPASARAHEGRTKKRL</sequence>
<dbReference type="STRING" id="1280946.HY29_09755"/>
<dbReference type="PIRSF" id="PIRSF005496">
    <property type="entry name" value="ATP_hel_hrpB"/>
    <property type="match status" value="1"/>
</dbReference>
<protein>
    <recommendedName>
        <fullName evidence="10">ATP-dependent helicase</fullName>
    </recommendedName>
</protein>
<reference evidence="8 9" key="1">
    <citation type="journal article" date="2014" name="Antonie Van Leeuwenhoek">
        <title>Hyphomonas beringensis sp. nov. and Hyphomonas chukchiensis sp. nov., isolated from surface seawater of the Bering Sea and Chukchi Sea.</title>
        <authorList>
            <person name="Li C."/>
            <person name="Lai Q."/>
            <person name="Li G."/>
            <person name="Dong C."/>
            <person name="Wang J."/>
            <person name="Liao Y."/>
            <person name="Shao Z."/>
        </authorList>
    </citation>
    <scope>NUCLEOTIDE SEQUENCE [LARGE SCALE GENOMIC DNA]</scope>
    <source>
        <strain evidence="8 9">25B14_1</strain>
    </source>
</reference>
<dbReference type="PROSITE" id="PS51194">
    <property type="entry name" value="HELICASE_CTER"/>
    <property type="match status" value="1"/>
</dbReference>